<protein>
    <submittedName>
        <fullName evidence="1">Uncharacterized protein</fullName>
    </submittedName>
</protein>
<evidence type="ECO:0000313" key="2">
    <source>
        <dbReference type="Proteomes" id="UP000266673"/>
    </source>
</evidence>
<keyword evidence="2" id="KW-1185">Reference proteome</keyword>
<sequence>MENILKRNEISSPDKFFVFVLCSFAFGHRKKINPFWEDITNKIKVIKEEDSRTDKISRKIIEIVESSSYRFRRSQVMCNDDMILKSTWNHQIINPIIEFLLNDTEILIYQWDNGVILSTVHEGGLQKKGDFYYYFQAIKLLMIISLDMNFFSEKHPMDPADQTIYLISKKTNSIDEARKLFFQFLFQIQA</sequence>
<gene>
    <name evidence="1" type="ORF">C2G38_2028958</name>
</gene>
<name>A0A397VZK4_9GLOM</name>
<accession>A0A397VZK4</accession>
<dbReference type="AlphaFoldDB" id="A0A397VZK4"/>
<comment type="caution">
    <text evidence="1">The sequence shown here is derived from an EMBL/GenBank/DDBJ whole genome shotgun (WGS) entry which is preliminary data.</text>
</comment>
<dbReference type="Proteomes" id="UP000266673">
    <property type="component" value="Unassembled WGS sequence"/>
</dbReference>
<reference evidence="1 2" key="1">
    <citation type="submission" date="2018-06" db="EMBL/GenBank/DDBJ databases">
        <title>Comparative genomics reveals the genomic features of Rhizophagus irregularis, R. cerebriforme, R. diaphanum and Gigaspora rosea, and their symbiotic lifestyle signature.</title>
        <authorList>
            <person name="Morin E."/>
            <person name="San Clemente H."/>
            <person name="Chen E.C.H."/>
            <person name="De La Providencia I."/>
            <person name="Hainaut M."/>
            <person name="Kuo A."/>
            <person name="Kohler A."/>
            <person name="Murat C."/>
            <person name="Tang N."/>
            <person name="Roy S."/>
            <person name="Loubradou J."/>
            <person name="Henrissat B."/>
            <person name="Grigoriev I.V."/>
            <person name="Corradi N."/>
            <person name="Roux C."/>
            <person name="Martin F.M."/>
        </authorList>
    </citation>
    <scope>NUCLEOTIDE SEQUENCE [LARGE SCALE GENOMIC DNA]</scope>
    <source>
        <strain evidence="1 2">DAOM 194757</strain>
    </source>
</reference>
<organism evidence="1 2">
    <name type="scientific">Gigaspora rosea</name>
    <dbReference type="NCBI Taxonomy" id="44941"/>
    <lineage>
        <taxon>Eukaryota</taxon>
        <taxon>Fungi</taxon>
        <taxon>Fungi incertae sedis</taxon>
        <taxon>Mucoromycota</taxon>
        <taxon>Glomeromycotina</taxon>
        <taxon>Glomeromycetes</taxon>
        <taxon>Diversisporales</taxon>
        <taxon>Gigasporaceae</taxon>
        <taxon>Gigaspora</taxon>
    </lineage>
</organism>
<evidence type="ECO:0000313" key="1">
    <source>
        <dbReference type="EMBL" id="RIB27935.1"/>
    </source>
</evidence>
<dbReference type="EMBL" id="QKWP01000083">
    <property type="protein sequence ID" value="RIB27935.1"/>
    <property type="molecule type" value="Genomic_DNA"/>
</dbReference>
<proteinExistence type="predicted"/>